<feature type="compositionally biased region" description="Basic and acidic residues" evidence="1">
    <location>
        <begin position="297"/>
        <end position="309"/>
    </location>
</feature>
<evidence type="ECO:0000259" key="2">
    <source>
        <dbReference type="PROSITE" id="PS50177"/>
    </source>
</evidence>
<gene>
    <name evidence="3" type="ORF">MOQ_005598</name>
</gene>
<accession>K2MXT0</accession>
<dbReference type="OrthoDB" id="250271at2759"/>
<dbReference type="InterPro" id="IPR045875">
    <property type="entry name" value="NTF2"/>
</dbReference>
<dbReference type="PANTHER" id="PTHR12612">
    <property type="entry name" value="NUCLEAR TRANSPORT FACTOR 2"/>
    <property type="match status" value="1"/>
</dbReference>
<feature type="compositionally biased region" description="Basic and acidic residues" evidence="1">
    <location>
        <begin position="262"/>
        <end position="285"/>
    </location>
</feature>
<dbReference type="InterPro" id="IPR032710">
    <property type="entry name" value="NTF2-like_dom_sf"/>
</dbReference>
<comment type="caution">
    <text evidence="3">The sequence shown here is derived from an EMBL/GenBank/DDBJ whole genome shotgun (WGS) entry which is preliminary data.</text>
</comment>
<feature type="region of interest" description="Disordered" evidence="1">
    <location>
        <begin position="297"/>
        <end position="431"/>
    </location>
</feature>
<dbReference type="Gene3D" id="3.10.450.50">
    <property type="match status" value="1"/>
</dbReference>
<reference evidence="3 4" key="1">
    <citation type="journal article" date="2012" name="BMC Genomics">
        <title>Comparative genomic analysis of human infective Trypanosoma cruzi lineages with the bat-restricted subspecies T. cruzi marinkellei.</title>
        <authorList>
            <person name="Franzen O."/>
            <person name="Talavera-Lopez C."/>
            <person name="Ochaya S."/>
            <person name="Butler C.E."/>
            <person name="Messenger L.A."/>
            <person name="Lewis M.D."/>
            <person name="Llewellyn M.S."/>
            <person name="Marinkelle C.J."/>
            <person name="Tyler K.M."/>
            <person name="Miles M.A."/>
            <person name="Andersson B."/>
        </authorList>
    </citation>
    <scope>NUCLEOTIDE SEQUENCE [LARGE SCALE GENOMIC DNA]</scope>
    <source>
        <strain evidence="3 4">B7</strain>
    </source>
</reference>
<feature type="compositionally biased region" description="Basic and acidic residues" evidence="1">
    <location>
        <begin position="352"/>
        <end position="364"/>
    </location>
</feature>
<dbReference type="Pfam" id="PF02136">
    <property type="entry name" value="NTF2"/>
    <property type="match status" value="1"/>
</dbReference>
<evidence type="ECO:0000313" key="3">
    <source>
        <dbReference type="EMBL" id="EKF30584.1"/>
    </source>
</evidence>
<dbReference type="InterPro" id="IPR002075">
    <property type="entry name" value="NTF2_dom"/>
</dbReference>
<feature type="compositionally biased region" description="Basic and acidic residues" evidence="1">
    <location>
        <begin position="194"/>
        <end position="208"/>
    </location>
</feature>
<evidence type="ECO:0000313" key="4">
    <source>
        <dbReference type="Proteomes" id="UP000007350"/>
    </source>
</evidence>
<evidence type="ECO:0000256" key="1">
    <source>
        <dbReference type="SAM" id="MobiDB-lite"/>
    </source>
</evidence>
<dbReference type="InterPro" id="IPR018222">
    <property type="entry name" value="Nuclear_transport_factor_2_euk"/>
</dbReference>
<dbReference type="AlphaFoldDB" id="K2MXT0"/>
<keyword evidence="4" id="KW-1185">Reference proteome</keyword>
<protein>
    <recommendedName>
        <fullName evidence="2">NTF2 domain-containing protein</fullName>
    </recommendedName>
</protein>
<feature type="region of interest" description="Disordered" evidence="1">
    <location>
        <begin position="194"/>
        <end position="285"/>
    </location>
</feature>
<dbReference type="Proteomes" id="UP000007350">
    <property type="component" value="Unassembled WGS sequence"/>
</dbReference>
<dbReference type="GO" id="GO:0006913">
    <property type="term" value="P:nucleocytoplasmic transport"/>
    <property type="evidence" value="ECO:0007669"/>
    <property type="project" value="InterPro"/>
</dbReference>
<dbReference type="EMBL" id="AHKC01011959">
    <property type="protein sequence ID" value="EKF30584.1"/>
    <property type="molecule type" value="Genomic_DNA"/>
</dbReference>
<name>K2MXT0_TRYCR</name>
<feature type="compositionally biased region" description="Low complexity" evidence="1">
    <location>
        <begin position="400"/>
        <end position="414"/>
    </location>
</feature>
<feature type="compositionally biased region" description="Low complexity" evidence="1">
    <location>
        <begin position="367"/>
        <end position="377"/>
    </location>
</feature>
<feature type="compositionally biased region" description="Basic and acidic residues" evidence="1">
    <location>
        <begin position="383"/>
        <end position="396"/>
    </location>
</feature>
<organism evidence="3 4">
    <name type="scientific">Trypanosoma cruzi marinkellei</name>
    <dbReference type="NCBI Taxonomy" id="85056"/>
    <lineage>
        <taxon>Eukaryota</taxon>
        <taxon>Discoba</taxon>
        <taxon>Euglenozoa</taxon>
        <taxon>Kinetoplastea</taxon>
        <taxon>Metakinetoplastina</taxon>
        <taxon>Trypanosomatida</taxon>
        <taxon>Trypanosomatidae</taxon>
        <taxon>Trypanosoma</taxon>
        <taxon>Schizotrypanum</taxon>
    </lineage>
</organism>
<sequence length="508" mass="57573">MLGRDTVAGVACSFLVTYYREFVKEKEVVGLVELYGESSLITYAGYNEETTVVAQGRHEIAQHLGKMDDALGRRKVEVRFADFTPLPGGCIHIVCQGILYLRGQRRAFFQVFVLAPTQYRTNTYHIAIDYFRVMVVEVEQIPEDSIIMTPAQVAQHLLEEHERRKRMEESREKLRRQQAAAEALRLQQLEEAARRKEFHQTRGEQEPRHGRHERQNNGTRNDGYGNNTSNRRDRVEWNDDRRGERTDMRNPIRNEGSVNRNNRPERAERNNGRYDERNERSGERRWERHDGIRGERNDKVRVRDEKGALEEGPASQNTRPLRSREQPNAAAAKAENGGSKPSITRPVPRSKAALEKRLDGRAEVEENNINNSVNRNEAAASRRVPEETATKEEARKKTAAPKVAAAAPATAAATGSTRDPARGGRPQFNRAGSTDYARLVRVPKYVTLTDIKEAVTAVLGAEPIDAYWYGRSSADCVLQLRSSNAVEQLVRDSVTVLESKLSAAKFYP</sequence>
<feature type="compositionally biased region" description="Polar residues" evidence="1">
    <location>
        <begin position="216"/>
        <end position="229"/>
    </location>
</feature>
<dbReference type="PROSITE" id="PS50177">
    <property type="entry name" value="NTF2_DOMAIN"/>
    <property type="match status" value="1"/>
</dbReference>
<proteinExistence type="predicted"/>
<feature type="compositionally biased region" description="Basic and acidic residues" evidence="1">
    <location>
        <begin position="230"/>
        <end position="252"/>
    </location>
</feature>
<feature type="domain" description="NTF2" evidence="2">
    <location>
        <begin position="10"/>
        <end position="133"/>
    </location>
</feature>
<dbReference type="SUPFAM" id="SSF54427">
    <property type="entry name" value="NTF2-like"/>
    <property type="match status" value="1"/>
</dbReference>